<evidence type="ECO:0000256" key="1">
    <source>
        <dbReference type="ARBA" id="ARBA00022553"/>
    </source>
</evidence>
<dbReference type="InterPro" id="IPR008854">
    <property type="entry name" value="TPMT"/>
</dbReference>
<evidence type="ECO:0000256" key="4">
    <source>
        <dbReference type="ARBA" id="ARBA00022691"/>
    </source>
</evidence>
<protein>
    <submittedName>
        <fullName evidence="5">Methyltransferase domain-containing protein</fullName>
    </submittedName>
</protein>
<name>A0ABP9P2A0_9BACT</name>
<evidence type="ECO:0000256" key="2">
    <source>
        <dbReference type="ARBA" id="ARBA00022603"/>
    </source>
</evidence>
<dbReference type="Pfam" id="PF05724">
    <property type="entry name" value="TPMT"/>
    <property type="match status" value="1"/>
</dbReference>
<dbReference type="InterPro" id="IPR029063">
    <property type="entry name" value="SAM-dependent_MTases_sf"/>
</dbReference>
<keyword evidence="6" id="KW-1185">Reference proteome</keyword>
<dbReference type="RefSeq" id="WP_345735922.1">
    <property type="nucleotide sequence ID" value="NZ_BAABIA010000003.1"/>
</dbReference>
<dbReference type="Proteomes" id="UP001499852">
    <property type="component" value="Unassembled WGS sequence"/>
</dbReference>
<organism evidence="5 6">
    <name type="scientific">Prosthecobacter algae</name>
    <dbReference type="NCBI Taxonomy" id="1144682"/>
    <lineage>
        <taxon>Bacteria</taxon>
        <taxon>Pseudomonadati</taxon>
        <taxon>Verrucomicrobiota</taxon>
        <taxon>Verrucomicrobiia</taxon>
        <taxon>Verrucomicrobiales</taxon>
        <taxon>Verrucomicrobiaceae</taxon>
        <taxon>Prosthecobacter</taxon>
    </lineage>
</organism>
<dbReference type="GO" id="GO:0008168">
    <property type="term" value="F:methyltransferase activity"/>
    <property type="evidence" value="ECO:0007669"/>
    <property type="project" value="UniProtKB-KW"/>
</dbReference>
<evidence type="ECO:0000313" key="6">
    <source>
        <dbReference type="Proteomes" id="UP001499852"/>
    </source>
</evidence>
<dbReference type="PANTHER" id="PTHR32183">
    <property type="match status" value="1"/>
</dbReference>
<gene>
    <name evidence="5" type="ORF">GCM10023213_16750</name>
</gene>
<dbReference type="PANTHER" id="PTHR32183:SF6">
    <property type="entry name" value="CYSTEINE SULFINATE DESULFINASE_CYSTEINE DESULFURASE AND RELATED ENZYMES"/>
    <property type="match status" value="1"/>
</dbReference>
<comment type="caution">
    <text evidence="5">The sequence shown here is derived from an EMBL/GenBank/DDBJ whole genome shotgun (WGS) entry which is preliminary data.</text>
</comment>
<dbReference type="GO" id="GO:0032259">
    <property type="term" value="P:methylation"/>
    <property type="evidence" value="ECO:0007669"/>
    <property type="project" value="UniProtKB-KW"/>
</dbReference>
<evidence type="ECO:0000313" key="5">
    <source>
        <dbReference type="EMBL" id="GAA5138272.1"/>
    </source>
</evidence>
<dbReference type="CDD" id="cd02440">
    <property type="entry name" value="AdoMet_MTases"/>
    <property type="match status" value="1"/>
</dbReference>
<dbReference type="SUPFAM" id="SSF53335">
    <property type="entry name" value="S-adenosyl-L-methionine-dependent methyltransferases"/>
    <property type="match status" value="1"/>
</dbReference>
<reference evidence="6" key="1">
    <citation type="journal article" date="2019" name="Int. J. Syst. Evol. Microbiol.">
        <title>The Global Catalogue of Microorganisms (GCM) 10K type strain sequencing project: providing services to taxonomists for standard genome sequencing and annotation.</title>
        <authorList>
            <consortium name="The Broad Institute Genomics Platform"/>
            <consortium name="The Broad Institute Genome Sequencing Center for Infectious Disease"/>
            <person name="Wu L."/>
            <person name="Ma J."/>
        </authorList>
    </citation>
    <scope>NUCLEOTIDE SEQUENCE [LARGE SCALE GENOMIC DNA]</scope>
    <source>
        <strain evidence="6">JCM 18053</strain>
    </source>
</reference>
<keyword evidence="3" id="KW-0808">Transferase</keyword>
<accession>A0ABP9P2A0</accession>
<keyword evidence="2 5" id="KW-0489">Methyltransferase</keyword>
<proteinExistence type="predicted"/>
<dbReference type="EMBL" id="BAABIA010000003">
    <property type="protein sequence ID" value="GAA5138272.1"/>
    <property type="molecule type" value="Genomic_DNA"/>
</dbReference>
<keyword evidence="1" id="KW-0597">Phosphoprotein</keyword>
<evidence type="ECO:0000256" key="3">
    <source>
        <dbReference type="ARBA" id="ARBA00022679"/>
    </source>
</evidence>
<keyword evidence="4" id="KW-0949">S-adenosyl-L-methionine</keyword>
<sequence>MTDWESCYIEENTPWDKGAPSPPLSAWVQKQSSQGRALVPGCGIGHDVVLLAEAGLDAVGVDLSATAVQRARARHPDHASRFVLGDLFALPAEWTGSFDYIFEHTCLCALPPELRAAYAETVGRLLKPGGKLVGVWFINPDMEPGESGPPFGLSPEELDALFPDGLWRIREDYIPGEAYEGREGRERLRVLEKRS</sequence>
<dbReference type="PROSITE" id="PS51585">
    <property type="entry name" value="SAM_MT_TPMT"/>
    <property type="match status" value="1"/>
</dbReference>
<dbReference type="Gene3D" id="3.40.50.150">
    <property type="entry name" value="Vaccinia Virus protein VP39"/>
    <property type="match status" value="1"/>
</dbReference>